<comment type="caution">
    <text evidence="6">The sequence shown here is derived from an EMBL/GenBank/DDBJ whole genome shotgun (WGS) entry which is preliminary data.</text>
</comment>
<dbReference type="GO" id="GO:0005576">
    <property type="term" value="C:extracellular region"/>
    <property type="evidence" value="ECO:0007669"/>
    <property type="project" value="UniProtKB-SubCell"/>
</dbReference>
<protein>
    <recommendedName>
        <fullName evidence="3">Flagellin</fullName>
    </recommendedName>
</protein>
<dbReference type="Pfam" id="PF00669">
    <property type="entry name" value="Flagellin_N"/>
    <property type="match status" value="1"/>
</dbReference>
<dbReference type="SUPFAM" id="SSF64518">
    <property type="entry name" value="Phase 1 flagellin"/>
    <property type="match status" value="1"/>
</dbReference>
<keyword evidence="2 3" id="KW-0975">Bacterial flagellum</keyword>
<keyword evidence="7" id="KW-1185">Reference proteome</keyword>
<accession>A0A7W6BPA4</accession>
<dbReference type="EMBL" id="JACIDO010000003">
    <property type="protein sequence ID" value="MBB3935558.1"/>
    <property type="molecule type" value="Genomic_DNA"/>
</dbReference>
<proteinExistence type="inferred from homology"/>
<evidence type="ECO:0000259" key="4">
    <source>
        <dbReference type="Pfam" id="PF00669"/>
    </source>
</evidence>
<evidence type="ECO:0000256" key="1">
    <source>
        <dbReference type="ARBA" id="ARBA00005709"/>
    </source>
</evidence>
<dbReference type="RefSeq" id="WP_090960461.1">
    <property type="nucleotide sequence ID" value="NZ_FOOA01000003.1"/>
</dbReference>
<dbReference type="GO" id="GO:0009288">
    <property type="term" value="C:bacterial-type flagellum"/>
    <property type="evidence" value="ECO:0007669"/>
    <property type="project" value="UniProtKB-SubCell"/>
</dbReference>
<dbReference type="GO" id="GO:0005198">
    <property type="term" value="F:structural molecule activity"/>
    <property type="evidence" value="ECO:0007669"/>
    <property type="project" value="UniProtKB-UniRule"/>
</dbReference>
<evidence type="ECO:0000256" key="2">
    <source>
        <dbReference type="ARBA" id="ARBA00023143"/>
    </source>
</evidence>
<evidence type="ECO:0000259" key="5">
    <source>
        <dbReference type="Pfam" id="PF00700"/>
    </source>
</evidence>
<keyword evidence="3" id="KW-0964">Secreted</keyword>
<gene>
    <name evidence="6" type="ORF">GGR05_001702</name>
</gene>
<dbReference type="OrthoDB" id="8004955at2"/>
<reference evidence="6 7" key="1">
    <citation type="submission" date="2020-08" db="EMBL/GenBank/DDBJ databases">
        <title>Genomic Encyclopedia of Type Strains, Phase IV (KMG-IV): sequencing the most valuable type-strain genomes for metagenomic binning, comparative biology and taxonomic classification.</title>
        <authorList>
            <person name="Goeker M."/>
        </authorList>
    </citation>
    <scope>NUCLEOTIDE SEQUENCE [LARGE SCALE GENOMIC DNA]</scope>
    <source>
        <strain evidence="6 7">DSM 25024</strain>
    </source>
</reference>
<dbReference type="InterPro" id="IPR001492">
    <property type="entry name" value="Flagellin"/>
</dbReference>
<dbReference type="AlphaFoldDB" id="A0A7W6BPA4"/>
<name>A0A7W6BPA4_9HYPH</name>
<dbReference type="NCBIfam" id="NF004669">
    <property type="entry name" value="PRK06008.1"/>
    <property type="match status" value="1"/>
</dbReference>
<keyword evidence="6" id="KW-0969">Cilium</keyword>
<dbReference type="Pfam" id="PF00700">
    <property type="entry name" value="Flagellin_C"/>
    <property type="match status" value="1"/>
</dbReference>
<keyword evidence="6" id="KW-0966">Cell projection</keyword>
<keyword evidence="6" id="KW-0282">Flagellum</keyword>
<comment type="similarity">
    <text evidence="1 3">Belongs to the bacterial flagellin family.</text>
</comment>
<feature type="domain" description="Flagellin C-terminal" evidence="5">
    <location>
        <begin position="278"/>
        <end position="358"/>
    </location>
</feature>
<dbReference type="InterPro" id="IPR046358">
    <property type="entry name" value="Flagellin_C"/>
</dbReference>
<sequence length="358" mass="37834">MTISSLSFNAATRATILRLQSELKDATTELSSGRHADIGMTLGRLTGDAVQYHSQETSIVKMLESNNLVTSRLELMDDTLDDLRSSAESVSSNLMTVVANGANADAVAGSMIAAKGALGSLIGSLNVNITGQYLFAGAQTDQLPMTDASNVVATQFQAFLAAAGKTPETVTKDELTRYFSKDGFTATGGQIYRFDDMFADNLPPTAPPQPSWNDWSTASDTPVVSRISKTETIESSLSTSDSAIRKITAAYALIGSVGLDKMGADARTAVASAAYERVGDGMKGLTALQTQIGGRLNRVEIANTALNTQKALVQNAIDRLEGVDTAEAGLRVSALETQLQASFTVTGRLKNLSLLNYL</sequence>
<comment type="subcellular location">
    <subcellularLocation>
        <location evidence="3">Secreted</location>
    </subcellularLocation>
    <subcellularLocation>
        <location evidence="3">Bacterial flagellum</location>
    </subcellularLocation>
</comment>
<evidence type="ECO:0000256" key="3">
    <source>
        <dbReference type="RuleBase" id="RU362073"/>
    </source>
</evidence>
<organism evidence="6 7">
    <name type="scientific">Aureimonas phyllosphaerae</name>
    <dbReference type="NCBI Taxonomy" id="1166078"/>
    <lineage>
        <taxon>Bacteria</taxon>
        <taxon>Pseudomonadati</taxon>
        <taxon>Pseudomonadota</taxon>
        <taxon>Alphaproteobacteria</taxon>
        <taxon>Hyphomicrobiales</taxon>
        <taxon>Aurantimonadaceae</taxon>
        <taxon>Aureimonas</taxon>
    </lineage>
</organism>
<dbReference type="PANTHER" id="PTHR42792:SF1">
    <property type="entry name" value="FLAGELLAR HOOK-ASSOCIATED PROTEIN 3"/>
    <property type="match status" value="1"/>
</dbReference>
<evidence type="ECO:0000313" key="6">
    <source>
        <dbReference type="EMBL" id="MBB3935558.1"/>
    </source>
</evidence>
<comment type="function">
    <text evidence="3">Flagellin is the subunit protein which polymerizes to form the filaments of bacterial flagella.</text>
</comment>
<dbReference type="PANTHER" id="PTHR42792">
    <property type="entry name" value="FLAGELLIN"/>
    <property type="match status" value="1"/>
</dbReference>
<feature type="domain" description="Flagellin N-terminal" evidence="4">
    <location>
        <begin position="3"/>
        <end position="140"/>
    </location>
</feature>
<dbReference type="Gene3D" id="1.20.1330.10">
    <property type="entry name" value="f41 fragment of flagellin, N-terminal domain"/>
    <property type="match status" value="1"/>
</dbReference>
<dbReference type="InterPro" id="IPR001029">
    <property type="entry name" value="Flagellin_N"/>
</dbReference>
<evidence type="ECO:0000313" key="7">
    <source>
        <dbReference type="Proteomes" id="UP000531216"/>
    </source>
</evidence>
<dbReference type="Proteomes" id="UP000531216">
    <property type="component" value="Unassembled WGS sequence"/>
</dbReference>